<dbReference type="AlphaFoldDB" id="A0A7W2IB78"/>
<dbReference type="EMBL" id="JACEZT010000004">
    <property type="protein sequence ID" value="MBA5636898.1"/>
    <property type="molecule type" value="Genomic_DNA"/>
</dbReference>
<dbReference type="RefSeq" id="WP_182161053.1">
    <property type="nucleotide sequence ID" value="NZ_JACEZT010000004.1"/>
</dbReference>
<gene>
    <name evidence="1" type="ORF">H3H37_07505</name>
</gene>
<name>A0A7W2IB78_9BURK</name>
<comment type="caution">
    <text evidence="1">The sequence shown here is derived from an EMBL/GenBank/DDBJ whole genome shotgun (WGS) entry which is preliminary data.</text>
</comment>
<protein>
    <submittedName>
        <fullName evidence="1">Uncharacterized protein</fullName>
    </submittedName>
</protein>
<reference evidence="1 2" key="1">
    <citation type="submission" date="2020-07" db="EMBL/GenBank/DDBJ databases">
        <title>Novel species isolated from subtropical streams in China.</title>
        <authorList>
            <person name="Lu H."/>
        </authorList>
    </citation>
    <scope>NUCLEOTIDE SEQUENCE [LARGE SCALE GENOMIC DNA]</scope>
    <source>
        <strain evidence="1 2">LX20W</strain>
    </source>
</reference>
<accession>A0A7W2IB78</accession>
<organism evidence="1 2">
    <name type="scientific">Rugamonas brunnea</name>
    <dbReference type="NCBI Taxonomy" id="2758569"/>
    <lineage>
        <taxon>Bacteria</taxon>
        <taxon>Pseudomonadati</taxon>
        <taxon>Pseudomonadota</taxon>
        <taxon>Betaproteobacteria</taxon>
        <taxon>Burkholderiales</taxon>
        <taxon>Oxalobacteraceae</taxon>
        <taxon>Telluria group</taxon>
        <taxon>Rugamonas</taxon>
    </lineage>
</organism>
<sequence length="482" mass="49669">MTIFLDLAGQTATAFNNFDVVSGQSGGVGLLDVVGDATMKQLTYDDVSGQLPTADRLSALANTDFGVPIIVTALNGGNDPYKGNDITGNAQAYTDHSPGHLVIRIVYDVSQCCGKGIVARNNNGDNITVPNPVLLYHEMAHVFLEVNHQPDVESTVIGDENVLRAQLGLCLRNVNDHEGGCGDGSDCGGSDGGADSGPPPGGCAAGTTTVCFVVSAATGSPQSDEVHVLRRLRARVAARSVLAARLIDAVYAEYAQFSPAIAHRIEGDVLARRAVLLAVVRPLLAWYALAGTLAFDGRGETATRAARALAAACPRYVGSALLVDVLDSLNSGGALPAAASPLLRGLGPELRAASGLRCARWAVFDPLVRAWRAAAGVAVGTHAAHAARMAHAANTARAAGATATVDLVEEVAQWLAQAPFELVAGVAPPADGASSPCGIVEEDWLALASLYGFQPAALRVLGTRLAAAWPQAGAMLARCGYL</sequence>
<keyword evidence="2" id="KW-1185">Reference proteome</keyword>
<evidence type="ECO:0000313" key="2">
    <source>
        <dbReference type="Proteomes" id="UP000534388"/>
    </source>
</evidence>
<evidence type="ECO:0000313" key="1">
    <source>
        <dbReference type="EMBL" id="MBA5636898.1"/>
    </source>
</evidence>
<proteinExistence type="predicted"/>
<dbReference type="Proteomes" id="UP000534388">
    <property type="component" value="Unassembled WGS sequence"/>
</dbReference>